<evidence type="ECO:0000256" key="6">
    <source>
        <dbReference type="SAM" id="MobiDB-lite"/>
    </source>
</evidence>
<feature type="region of interest" description="Disordered" evidence="6">
    <location>
        <begin position="1036"/>
        <end position="1083"/>
    </location>
</feature>
<dbReference type="Gene3D" id="3.30.70.330">
    <property type="match status" value="1"/>
</dbReference>
<evidence type="ECO:0000259" key="7">
    <source>
        <dbReference type="PROSITE" id="PS50275"/>
    </source>
</evidence>
<evidence type="ECO:0000256" key="1">
    <source>
        <dbReference type="ARBA" id="ARBA00001786"/>
    </source>
</evidence>
<accession>A0A401S1G1</accession>
<dbReference type="OrthoDB" id="1925875at2759"/>
<dbReference type="InterPro" id="IPR035979">
    <property type="entry name" value="RBD_domain_sf"/>
</dbReference>
<dbReference type="InterPro" id="IPR015047">
    <property type="entry name" value="SYNJ1/2_RRM"/>
</dbReference>
<dbReference type="GO" id="GO:0046856">
    <property type="term" value="P:phosphatidylinositol dephosphorylation"/>
    <property type="evidence" value="ECO:0007669"/>
    <property type="project" value="InterPro"/>
</dbReference>
<protein>
    <recommendedName>
        <fullName evidence="4">phosphoinositide 5-phosphatase</fullName>
        <ecNumber evidence="4">3.1.3.36</ecNumber>
    </recommendedName>
</protein>
<dbReference type="GO" id="GO:0003676">
    <property type="term" value="F:nucleic acid binding"/>
    <property type="evidence" value="ECO:0007669"/>
    <property type="project" value="InterPro"/>
</dbReference>
<dbReference type="Pfam" id="PF02383">
    <property type="entry name" value="Syja_N"/>
    <property type="match status" value="2"/>
</dbReference>
<feature type="region of interest" description="Disordered" evidence="6">
    <location>
        <begin position="1180"/>
        <end position="1212"/>
    </location>
</feature>
<dbReference type="GO" id="GO:0017124">
    <property type="term" value="F:SH3 domain binding"/>
    <property type="evidence" value="ECO:0007669"/>
    <property type="project" value="TreeGrafter"/>
</dbReference>
<comment type="similarity">
    <text evidence="3">In the central section; belongs to the inositol 1,4,5-trisphosphate 5-phosphatase family.</text>
</comment>
<evidence type="ECO:0000256" key="5">
    <source>
        <dbReference type="ARBA" id="ARBA00022801"/>
    </source>
</evidence>
<dbReference type="STRING" id="137246.A0A401S1G1"/>
<dbReference type="SMART" id="SM01165">
    <property type="entry name" value="DUF1866"/>
    <property type="match status" value="1"/>
</dbReference>
<gene>
    <name evidence="8" type="ORF">chiPu_0002642</name>
</gene>
<dbReference type="FunFam" id="3.60.10.10:FF:000008">
    <property type="entry name" value="Synaptojanin 2"/>
    <property type="match status" value="1"/>
</dbReference>
<feature type="domain" description="SAC" evidence="7">
    <location>
        <begin position="119"/>
        <end position="415"/>
    </location>
</feature>
<dbReference type="EC" id="3.1.3.36" evidence="4"/>
<proteinExistence type="inferred from homology"/>
<sequence length="1350" mass="151320">MALSKGFRVFQKQEPGGSSVLLESRSRQDCLLFEAGAVAILSSEEKEIVKSQFLKIMDAYGCLGVLCIKNGDSRLCFLVLVTGCVSVGRIRDTDICKITTTDFVPLQEETADEERITALRKLLNSGMFYFSSASGSTFDLSLCAQKLYAKDHEAGIRFFWNRTLHVHLKQYQVNCSDWLLKVICGAVEIRTAYATEKKAKACLISRLSCERAGTGFFIRGTDDDGHVSNFVETEQVGSHQLRLTRGIEADAPAFDRHLILLRQQYGSQVIVNLLRIKGGEEVLSRAFKKLMWASAYAPDTPMINFDYHHCVKGGKAEKLHSLLKPQLQEHLENFGFFTSGEQICPCLQSGVLRTNCLDCLDRTNSVQSYVALEVLYSQLGSLGMAVKKTVVERFVEFYKTMWSLNGHNLSKIFTGSRAKEGKTKVKDGARSVSRTIQANFFGAKQEAIDLLLVGDFYSEDYADKARVLMDSSALFTPPGILEAMCERQMEYTNVKSTRVSIGTWNVNGGKQFRSNMLSTAELSSWLFDAFKQNKTSKFQDNESCPPDIFAIGFQEMVELNAGNIVNASTTNKKMWAEQLQKAISRTHKYILLSSGQLVGVCLYIFVRLHHVPYIREVAVDRVKTGMGGKTGNKGAVALRLQFYSSTLCFICAHLTAGQSQVKERNEDYREIMQKLSFPMGRNVFSHDYVFWCGDSNFRLDLPHEEVLHQVKGQDWKTLQAYDQLQHQKTENKIFKDFFEGTINFAPTYKYDVGTDVYDTSDKCRTPAWTDRVLLWRKNWSCDTFGIDLRGCEYEAGTEEKKMWPPADLLYYGRAELKASDHKPVLAVFEVNIQEVDIFAREQVFQEITSSQGPSDATVVICLKGPTNGEREAFSDDLSNEIINWLQSYGNILLVRFDHGQMLVTFQDSRMALKVLDLDGKMVNGRVVCIKPRTRNWLNNLHEEININRNSIAPMSPTANSCLLEETFDFNSLDYDTEGDLDEDLDEIVPQHLVTGQIVNHKKSPEEFTESLVYEVAEVQLLNRMPDSQKSEITVNREAAPQLRTACRSVSVPDRPQPPQRPPPPTMQSMKKSASDTVLSSEESPFQAMTLNPSQILPGPASSSRTGISKPYHVRQIKTTNAKEAEAAIKHLMELKTGSLKSEANLKPSLVQSILKSQSDMPLPDENFETYSTSLIPLLHTERNPAAKPSDPEGTGIRGDLDLSPEAANKKEPKSLKTAVAAYSNSPLVTSQRNSETFKEIISQSLLKKTQQQCPSNRTSHELCNNPVRVSESAATAPVAPPRRKKTAASYSQIDYSSVVKSFHNNPRQNPFRACGLRGNDHPFKLCNTSTSFSNNSVRSLQESRPSSDPS</sequence>
<comment type="similarity">
    <text evidence="2">Belongs to the synaptojanin family.</text>
</comment>
<dbReference type="Gene3D" id="3.60.10.10">
    <property type="entry name" value="Endonuclease/exonuclease/phosphatase"/>
    <property type="match status" value="1"/>
</dbReference>
<dbReference type="PROSITE" id="PS50275">
    <property type="entry name" value="SAC"/>
    <property type="match status" value="1"/>
</dbReference>
<evidence type="ECO:0000313" key="9">
    <source>
        <dbReference type="Proteomes" id="UP000287033"/>
    </source>
</evidence>
<dbReference type="GO" id="GO:0098793">
    <property type="term" value="C:presynapse"/>
    <property type="evidence" value="ECO:0007669"/>
    <property type="project" value="TreeGrafter"/>
</dbReference>
<keyword evidence="9" id="KW-1185">Reference proteome</keyword>
<dbReference type="PANTHER" id="PTHR11200">
    <property type="entry name" value="INOSITOL 5-PHOSPHATASE"/>
    <property type="match status" value="1"/>
</dbReference>
<dbReference type="InterPro" id="IPR000300">
    <property type="entry name" value="IPPc"/>
</dbReference>
<feature type="compositionally biased region" description="Pro residues" evidence="6">
    <location>
        <begin position="1054"/>
        <end position="1065"/>
    </location>
</feature>
<evidence type="ECO:0000256" key="4">
    <source>
        <dbReference type="ARBA" id="ARBA00013044"/>
    </source>
</evidence>
<dbReference type="GO" id="GO:0004439">
    <property type="term" value="F:phosphatidylinositol-4,5-bisphosphate 5-phosphatase activity"/>
    <property type="evidence" value="ECO:0007669"/>
    <property type="project" value="UniProtKB-EC"/>
</dbReference>
<dbReference type="Pfam" id="PF22669">
    <property type="entry name" value="Exo_endo_phos2"/>
    <property type="match status" value="1"/>
</dbReference>
<evidence type="ECO:0000256" key="3">
    <source>
        <dbReference type="ARBA" id="ARBA00009678"/>
    </source>
</evidence>
<reference evidence="8 9" key="1">
    <citation type="journal article" date="2018" name="Nat. Ecol. Evol.">
        <title>Shark genomes provide insights into elasmobranch evolution and the origin of vertebrates.</title>
        <authorList>
            <person name="Hara Y"/>
            <person name="Yamaguchi K"/>
            <person name="Onimaru K"/>
            <person name="Kadota M"/>
            <person name="Koyanagi M"/>
            <person name="Keeley SD"/>
            <person name="Tatsumi K"/>
            <person name="Tanaka K"/>
            <person name="Motone F"/>
            <person name="Kageyama Y"/>
            <person name="Nozu R"/>
            <person name="Adachi N"/>
            <person name="Nishimura O"/>
            <person name="Nakagawa R"/>
            <person name="Tanegashima C"/>
            <person name="Kiyatake I"/>
            <person name="Matsumoto R"/>
            <person name="Murakumo K"/>
            <person name="Nishida K"/>
            <person name="Terakita A"/>
            <person name="Kuratani S"/>
            <person name="Sato K"/>
            <person name="Hyodo S Kuraku.S."/>
        </authorList>
    </citation>
    <scope>NUCLEOTIDE SEQUENCE [LARGE SCALE GENOMIC DNA]</scope>
</reference>
<dbReference type="SUPFAM" id="SSF54928">
    <property type="entry name" value="RNA-binding domain, RBD"/>
    <property type="match status" value="1"/>
</dbReference>
<dbReference type="GO" id="GO:0048488">
    <property type="term" value="P:synaptic vesicle endocytosis"/>
    <property type="evidence" value="ECO:0007669"/>
    <property type="project" value="TreeGrafter"/>
</dbReference>
<organism evidence="8 9">
    <name type="scientific">Chiloscyllium punctatum</name>
    <name type="common">Brownbanded bambooshark</name>
    <name type="synonym">Hemiscyllium punctatum</name>
    <dbReference type="NCBI Taxonomy" id="137246"/>
    <lineage>
        <taxon>Eukaryota</taxon>
        <taxon>Metazoa</taxon>
        <taxon>Chordata</taxon>
        <taxon>Craniata</taxon>
        <taxon>Vertebrata</taxon>
        <taxon>Chondrichthyes</taxon>
        <taxon>Elasmobranchii</taxon>
        <taxon>Galeomorphii</taxon>
        <taxon>Galeoidea</taxon>
        <taxon>Orectolobiformes</taxon>
        <taxon>Hemiscylliidae</taxon>
        <taxon>Chiloscyllium</taxon>
    </lineage>
</organism>
<dbReference type="OMA" id="PCRYKDD"/>
<evidence type="ECO:0000313" key="8">
    <source>
        <dbReference type="EMBL" id="GCC24242.1"/>
    </source>
</evidence>
<dbReference type="PANTHER" id="PTHR11200:SF148">
    <property type="entry name" value="SYNAPTOJANIN-2"/>
    <property type="match status" value="1"/>
</dbReference>
<dbReference type="InterPro" id="IPR012677">
    <property type="entry name" value="Nucleotide-bd_a/b_plait_sf"/>
</dbReference>
<dbReference type="Pfam" id="PF08952">
    <property type="entry name" value="DUF1866"/>
    <property type="match status" value="1"/>
</dbReference>
<feature type="compositionally biased region" description="Polar residues" evidence="6">
    <location>
        <begin position="1066"/>
        <end position="1083"/>
    </location>
</feature>
<comment type="catalytic activity">
    <reaction evidence="1">
        <text>a 1,2-diacyl-sn-glycero-3-phospho-(1D-myo-inositol-4,5-bisphosphate) + H2O = a 1,2-diacyl-sn-glycero-3-phospho-(1D-myo-inositol 4-phosphate) + phosphate</text>
        <dbReference type="Rhea" id="RHEA:22764"/>
        <dbReference type="ChEBI" id="CHEBI:15377"/>
        <dbReference type="ChEBI" id="CHEBI:43474"/>
        <dbReference type="ChEBI" id="CHEBI:58178"/>
        <dbReference type="ChEBI" id="CHEBI:58456"/>
        <dbReference type="EC" id="3.1.3.36"/>
    </reaction>
</comment>
<evidence type="ECO:0000256" key="2">
    <source>
        <dbReference type="ARBA" id="ARBA00008943"/>
    </source>
</evidence>
<feature type="region of interest" description="Disordered" evidence="6">
    <location>
        <begin position="1328"/>
        <end position="1350"/>
    </location>
</feature>
<dbReference type="SMART" id="SM00128">
    <property type="entry name" value="IPPc"/>
    <property type="match status" value="1"/>
</dbReference>
<name>A0A401S1G1_CHIPU</name>
<dbReference type="InterPro" id="IPR036691">
    <property type="entry name" value="Endo/exonu/phosph_ase_sf"/>
</dbReference>
<dbReference type="GO" id="GO:0048471">
    <property type="term" value="C:perinuclear region of cytoplasm"/>
    <property type="evidence" value="ECO:0007669"/>
    <property type="project" value="TreeGrafter"/>
</dbReference>
<dbReference type="InterPro" id="IPR046985">
    <property type="entry name" value="IP5"/>
</dbReference>
<dbReference type="EMBL" id="BEZZ01000051">
    <property type="protein sequence ID" value="GCC24242.1"/>
    <property type="molecule type" value="Genomic_DNA"/>
</dbReference>
<dbReference type="SUPFAM" id="SSF56219">
    <property type="entry name" value="DNase I-like"/>
    <property type="match status" value="1"/>
</dbReference>
<dbReference type="Proteomes" id="UP000287033">
    <property type="component" value="Unassembled WGS sequence"/>
</dbReference>
<keyword evidence="5" id="KW-0378">Hydrolase</keyword>
<comment type="caution">
    <text evidence="8">The sequence shown here is derived from an EMBL/GenBank/DDBJ whole genome shotgun (WGS) entry which is preliminary data.</text>
</comment>
<dbReference type="InterPro" id="IPR002013">
    <property type="entry name" value="SAC_dom"/>
</dbReference>